<name>A0A2G2WIB0_CAPBA</name>
<feature type="compositionally biased region" description="Basic residues" evidence="1">
    <location>
        <begin position="1"/>
        <end position="26"/>
    </location>
</feature>
<feature type="region of interest" description="Disordered" evidence="1">
    <location>
        <begin position="1"/>
        <end position="32"/>
    </location>
</feature>
<protein>
    <submittedName>
        <fullName evidence="2">Uncharacterized protein</fullName>
    </submittedName>
</protein>
<evidence type="ECO:0000256" key="1">
    <source>
        <dbReference type="SAM" id="MobiDB-lite"/>
    </source>
</evidence>
<gene>
    <name evidence="2" type="ORF">CQW23_14136</name>
</gene>
<dbReference type="InterPro" id="IPR004142">
    <property type="entry name" value="NDRG"/>
</dbReference>
<sequence>MEHRKHKKKKNRNRNKNKNRKNNRNKSNREASAMTLLLSVESVEHDATVDILYALNVVVQEHESMVTEEQPHAILISMEYFLMGYGLYRPNFNVDLTNRKGSDAQVPDHA</sequence>
<organism evidence="2 3">
    <name type="scientific">Capsicum baccatum</name>
    <name type="common">Peruvian pepper</name>
    <dbReference type="NCBI Taxonomy" id="33114"/>
    <lineage>
        <taxon>Eukaryota</taxon>
        <taxon>Viridiplantae</taxon>
        <taxon>Streptophyta</taxon>
        <taxon>Embryophyta</taxon>
        <taxon>Tracheophyta</taxon>
        <taxon>Spermatophyta</taxon>
        <taxon>Magnoliopsida</taxon>
        <taxon>eudicotyledons</taxon>
        <taxon>Gunneridae</taxon>
        <taxon>Pentapetalae</taxon>
        <taxon>asterids</taxon>
        <taxon>lamiids</taxon>
        <taxon>Solanales</taxon>
        <taxon>Solanaceae</taxon>
        <taxon>Solanoideae</taxon>
        <taxon>Capsiceae</taxon>
        <taxon>Capsicum</taxon>
    </lineage>
</organism>
<reference evidence="3" key="2">
    <citation type="journal article" date="2017" name="J. Anim. Genet.">
        <title>Multiple reference genome sequences of hot pepper reveal the massive evolution of plant disease resistance genes by retroduplication.</title>
        <authorList>
            <person name="Kim S."/>
            <person name="Park J."/>
            <person name="Yeom S.-I."/>
            <person name="Kim Y.-M."/>
            <person name="Seo E."/>
            <person name="Kim K.-T."/>
            <person name="Kim M.-S."/>
            <person name="Lee J.M."/>
            <person name="Cheong K."/>
            <person name="Shin H.-S."/>
            <person name="Kim S.-B."/>
            <person name="Han K."/>
            <person name="Lee J."/>
            <person name="Park M."/>
            <person name="Lee H.-A."/>
            <person name="Lee H.-Y."/>
            <person name="Lee Y."/>
            <person name="Oh S."/>
            <person name="Lee J.H."/>
            <person name="Choi E."/>
            <person name="Choi E."/>
            <person name="Lee S.E."/>
            <person name="Jeon J."/>
            <person name="Kim H."/>
            <person name="Choi G."/>
            <person name="Song H."/>
            <person name="Lee J."/>
            <person name="Lee S.-C."/>
            <person name="Kwon J.-K."/>
            <person name="Lee H.-Y."/>
            <person name="Koo N."/>
            <person name="Hong Y."/>
            <person name="Kim R.W."/>
            <person name="Kang W.-H."/>
            <person name="Huh J.H."/>
            <person name="Kang B.-C."/>
            <person name="Yang T.-J."/>
            <person name="Lee Y.-H."/>
            <person name="Bennetzen J.L."/>
            <person name="Choi D."/>
        </authorList>
    </citation>
    <scope>NUCLEOTIDE SEQUENCE [LARGE SCALE GENOMIC DNA]</scope>
    <source>
        <strain evidence="3">cv. PBC81</strain>
    </source>
</reference>
<evidence type="ECO:0000313" key="3">
    <source>
        <dbReference type="Proteomes" id="UP000224567"/>
    </source>
</evidence>
<dbReference type="EMBL" id="MLFT02000006">
    <property type="protein sequence ID" value="PHT44978.1"/>
    <property type="molecule type" value="Genomic_DNA"/>
</dbReference>
<dbReference type="Pfam" id="PF03096">
    <property type="entry name" value="Ndr"/>
    <property type="match status" value="1"/>
</dbReference>
<reference evidence="2 3" key="1">
    <citation type="journal article" date="2017" name="Genome Biol.">
        <title>New reference genome sequences of hot pepper reveal the massive evolution of plant disease-resistance genes by retroduplication.</title>
        <authorList>
            <person name="Kim S."/>
            <person name="Park J."/>
            <person name="Yeom S.I."/>
            <person name="Kim Y.M."/>
            <person name="Seo E."/>
            <person name="Kim K.T."/>
            <person name="Kim M.S."/>
            <person name="Lee J.M."/>
            <person name="Cheong K."/>
            <person name="Shin H.S."/>
            <person name="Kim S.B."/>
            <person name="Han K."/>
            <person name="Lee J."/>
            <person name="Park M."/>
            <person name="Lee H.A."/>
            <person name="Lee H.Y."/>
            <person name="Lee Y."/>
            <person name="Oh S."/>
            <person name="Lee J.H."/>
            <person name="Choi E."/>
            <person name="Choi E."/>
            <person name="Lee S.E."/>
            <person name="Jeon J."/>
            <person name="Kim H."/>
            <person name="Choi G."/>
            <person name="Song H."/>
            <person name="Lee J."/>
            <person name="Lee S.C."/>
            <person name="Kwon J.K."/>
            <person name="Lee H.Y."/>
            <person name="Koo N."/>
            <person name="Hong Y."/>
            <person name="Kim R.W."/>
            <person name="Kang W.H."/>
            <person name="Huh J.H."/>
            <person name="Kang B.C."/>
            <person name="Yang T.J."/>
            <person name="Lee Y.H."/>
            <person name="Bennetzen J.L."/>
            <person name="Choi D."/>
        </authorList>
    </citation>
    <scope>NUCLEOTIDE SEQUENCE [LARGE SCALE GENOMIC DNA]</scope>
    <source>
        <strain evidence="3">cv. PBC81</strain>
    </source>
</reference>
<proteinExistence type="predicted"/>
<dbReference type="AlphaFoldDB" id="A0A2G2WIB0"/>
<comment type="caution">
    <text evidence="2">The sequence shown here is derived from an EMBL/GenBank/DDBJ whole genome shotgun (WGS) entry which is preliminary data.</text>
</comment>
<keyword evidence="3" id="KW-1185">Reference proteome</keyword>
<dbReference type="Proteomes" id="UP000224567">
    <property type="component" value="Unassembled WGS sequence"/>
</dbReference>
<dbReference type="OrthoDB" id="10630387at2759"/>
<dbReference type="STRING" id="33114.A0A2G2WIB0"/>
<evidence type="ECO:0000313" key="2">
    <source>
        <dbReference type="EMBL" id="PHT44978.1"/>
    </source>
</evidence>
<accession>A0A2G2WIB0</accession>